<dbReference type="AlphaFoldDB" id="A0A8J6Q3Q5"/>
<dbReference type="RefSeq" id="WP_188214559.1">
    <property type="nucleotide sequence ID" value="NZ_BAABGH010000004.1"/>
</dbReference>
<dbReference type="Proteomes" id="UP000602057">
    <property type="component" value="Unassembled WGS sequence"/>
</dbReference>
<gene>
    <name evidence="1" type="ORF">ICJ84_01315</name>
</gene>
<evidence type="ECO:0000313" key="2">
    <source>
        <dbReference type="Proteomes" id="UP000602057"/>
    </source>
</evidence>
<proteinExistence type="predicted"/>
<accession>A0A8J6Q3Q5</accession>
<evidence type="ECO:0000313" key="1">
    <source>
        <dbReference type="EMBL" id="MBD0834067.1"/>
    </source>
</evidence>
<name>A0A8J6Q3Q5_9FLAO</name>
<evidence type="ECO:0008006" key="3">
    <source>
        <dbReference type="Google" id="ProtNLM"/>
    </source>
</evidence>
<comment type="caution">
    <text evidence="1">The sequence shown here is derived from an EMBL/GenBank/DDBJ whole genome shotgun (WGS) entry which is preliminary data.</text>
</comment>
<dbReference type="EMBL" id="JACVXC010000001">
    <property type="protein sequence ID" value="MBD0834067.1"/>
    <property type="molecule type" value="Genomic_DNA"/>
</dbReference>
<reference evidence="1" key="2">
    <citation type="submission" date="2020-09" db="EMBL/GenBank/DDBJ databases">
        <authorList>
            <person name="Wu Z."/>
        </authorList>
    </citation>
    <scope>NUCLEOTIDE SEQUENCE</scope>
    <source>
        <strain evidence="1">SC17</strain>
    </source>
</reference>
<sequence>MNPLLYILSLFLLISCSNNYENENCKFLLDINVNLSIDLSLPEYSQLPFAGNSIYIPNYGNGGIIVASTGFDYYAWDARDPNHEQSSCSILEESGLEATCGCSDQNKYSLVTGQALGDNPPPCSLRFYSVRKNGNILYISNN</sequence>
<keyword evidence="2" id="KW-1185">Reference proteome</keyword>
<organism evidence="1 2">
    <name type="scientific">Aestuariibaculum suncheonense</name>
    <dbReference type="NCBI Taxonomy" id="1028745"/>
    <lineage>
        <taxon>Bacteria</taxon>
        <taxon>Pseudomonadati</taxon>
        <taxon>Bacteroidota</taxon>
        <taxon>Flavobacteriia</taxon>
        <taxon>Flavobacteriales</taxon>
        <taxon>Flavobacteriaceae</taxon>
    </lineage>
</organism>
<reference evidence="1" key="1">
    <citation type="journal article" date="2013" name="Int. J. Syst. Evol. Microbiol.">
        <title>Aestuariibaculum suncheonense gen. nov., sp. nov., a marine bacterium of the family Flavobacteriaceae isolated from a tidal flat and emended descriptions of the genera Gaetbulibacter and Tamlana.</title>
        <authorList>
            <person name="Jeong S.H."/>
            <person name="Park M.S."/>
            <person name="Jin H.M."/>
            <person name="Lee K."/>
            <person name="Park W."/>
            <person name="Jeon C.O."/>
        </authorList>
    </citation>
    <scope>NUCLEOTIDE SEQUENCE</scope>
    <source>
        <strain evidence="1">SC17</strain>
    </source>
</reference>
<protein>
    <recommendedName>
        <fullName evidence="3">Rieske domain-containing protein</fullName>
    </recommendedName>
</protein>